<organism evidence="3">
    <name type="scientific">uncultured Gemmatimonadota bacterium</name>
    <dbReference type="NCBI Taxonomy" id="203437"/>
    <lineage>
        <taxon>Bacteria</taxon>
        <taxon>Pseudomonadati</taxon>
        <taxon>Gemmatimonadota</taxon>
        <taxon>environmental samples</taxon>
    </lineage>
</organism>
<keyword evidence="1" id="KW-0472">Membrane</keyword>
<dbReference type="InterPro" id="IPR037066">
    <property type="entry name" value="Plug_dom_sf"/>
</dbReference>
<dbReference type="Gene3D" id="2.60.40.1120">
    <property type="entry name" value="Carboxypeptidase-like, regulatory domain"/>
    <property type="match status" value="3"/>
</dbReference>
<dbReference type="GO" id="GO:0009279">
    <property type="term" value="C:cell outer membrane"/>
    <property type="evidence" value="ECO:0007669"/>
    <property type="project" value="UniProtKB-SubCell"/>
</dbReference>
<dbReference type="Pfam" id="PF13620">
    <property type="entry name" value="CarboxypepD_reg"/>
    <property type="match status" value="3"/>
</dbReference>
<keyword evidence="1" id="KW-0812">Transmembrane</keyword>
<keyword evidence="1" id="KW-1134">Transmembrane beta strand</keyword>
<keyword evidence="1" id="KW-0998">Cell outer membrane</keyword>
<gene>
    <name evidence="3" type="ORF">AVDCRST_MAG68-4485</name>
</gene>
<evidence type="ECO:0000313" key="3">
    <source>
        <dbReference type="EMBL" id="CAA9362006.1"/>
    </source>
</evidence>
<dbReference type="AlphaFoldDB" id="A0A6J4MME1"/>
<keyword evidence="1" id="KW-0813">Transport</keyword>
<dbReference type="SUPFAM" id="SSF56935">
    <property type="entry name" value="Porins"/>
    <property type="match status" value="1"/>
</dbReference>
<dbReference type="InterPro" id="IPR039426">
    <property type="entry name" value="TonB-dep_rcpt-like"/>
</dbReference>
<dbReference type="InterPro" id="IPR013784">
    <property type="entry name" value="Carb-bd-like_fold"/>
</dbReference>
<proteinExistence type="inferred from homology"/>
<feature type="domain" description="TonB-dependent receptor plug" evidence="2">
    <location>
        <begin position="584"/>
        <end position="717"/>
    </location>
</feature>
<evidence type="ECO:0000256" key="1">
    <source>
        <dbReference type="PROSITE-ProRule" id="PRU01360"/>
    </source>
</evidence>
<dbReference type="PROSITE" id="PS52016">
    <property type="entry name" value="TONB_DEPENDENT_REC_3"/>
    <property type="match status" value="1"/>
</dbReference>
<dbReference type="SUPFAM" id="SSF49452">
    <property type="entry name" value="Starch-binding domain-like"/>
    <property type="match status" value="3"/>
</dbReference>
<dbReference type="Pfam" id="PF07715">
    <property type="entry name" value="Plug"/>
    <property type="match status" value="1"/>
</dbReference>
<reference evidence="3" key="1">
    <citation type="submission" date="2020-02" db="EMBL/GenBank/DDBJ databases">
        <authorList>
            <person name="Meier V. D."/>
        </authorList>
    </citation>
    <scope>NUCLEOTIDE SEQUENCE</scope>
    <source>
        <strain evidence="3">AVDCRST_MAG68</strain>
    </source>
</reference>
<sequence>ADGATVERTLRASAEHVQLEALVATAERRRCTVRPTEGAETATLWDEARKALASTGQSGRQYPLRYEIRRTTREVDADTRVVRNEQTRMQSGYRVNPFVSAPAEQLAARGYVETRGDTLVFYGPDAAVLLSDVFLDTHCFRVQPPSREHEGMVGLAFEAVAGRKLPEVQGVLWMDRRTAELRVLEYRYTNLPSERVAELAEGRVEFRRLPDGAWIIPRWRIRMPTPREALPATGARVPGIERGLVQTAYTMVEEIGEVMEIRTAEGAVVPTVAFATLSGVVYDSTRARPLAGARVQLAGTQHAAVADAEGRFRIAQLPEGAYSVVFTHPRLDSLAFVPTPVRVALVPPQELRQELAVPGMGTILTASCLPAPAGSAPLAGTVTSTTGGAPLPGVAVRASWQRPGETGDSTRLLAATDRDGVYRFCSLPAGVAVRVEARLADAHTGAELRLRGGAAEQRDFALAAAPPAEARLRAAVPSRVTGRLVDATTSRPIGGAVLRFGPGLPQVTTDRRGTFTLAAVPPGTYGVEFRHDRYGTGTSRITVREGVPAEFELRVPRRAVMLDPIIVTASRVQPDHYARARRRASSVISREEIDRRQGAARHLGDIVRMIPGLAVREIPYPGNPYSLKEVCIEARGVNSSVPGSGGRALDAPLPKSTLEASMAESGCVGATLILDDVPIRPAGEFLRDLSLFDIESIEYVRPVDAASMYGDMGTYGVIRVYTRGSGSRP</sequence>
<accession>A0A6J4MME1</accession>
<dbReference type="Gene3D" id="2.170.130.10">
    <property type="entry name" value="TonB-dependent receptor, plug domain"/>
    <property type="match status" value="1"/>
</dbReference>
<comment type="subcellular location">
    <subcellularLocation>
        <location evidence="1">Cell outer membrane</location>
        <topology evidence="1">Multi-pass membrane protein</topology>
    </subcellularLocation>
</comment>
<dbReference type="InterPro" id="IPR012910">
    <property type="entry name" value="Plug_dom"/>
</dbReference>
<dbReference type="GO" id="GO:0030246">
    <property type="term" value="F:carbohydrate binding"/>
    <property type="evidence" value="ECO:0007669"/>
    <property type="project" value="InterPro"/>
</dbReference>
<name>A0A6J4MME1_9BACT</name>
<feature type="non-terminal residue" evidence="3">
    <location>
        <position position="1"/>
    </location>
</feature>
<comment type="similarity">
    <text evidence="1">Belongs to the TonB-dependent receptor family.</text>
</comment>
<protein>
    <recommendedName>
        <fullName evidence="2">TonB-dependent receptor plug domain-containing protein</fullName>
    </recommendedName>
</protein>
<evidence type="ECO:0000259" key="2">
    <source>
        <dbReference type="Pfam" id="PF07715"/>
    </source>
</evidence>
<dbReference type="EMBL" id="CADCTW010000206">
    <property type="protein sequence ID" value="CAA9362006.1"/>
    <property type="molecule type" value="Genomic_DNA"/>
</dbReference>